<dbReference type="InterPro" id="IPR029501">
    <property type="entry name" value="EndoU_bac"/>
</dbReference>
<dbReference type="InterPro" id="IPR051768">
    <property type="entry name" value="Bact_secretion_toxin"/>
</dbReference>
<evidence type="ECO:0000313" key="4">
    <source>
        <dbReference type="Proteomes" id="UP000298347"/>
    </source>
</evidence>
<dbReference type="Pfam" id="PF14436">
    <property type="entry name" value="EndoU_bacteria"/>
    <property type="match status" value="1"/>
</dbReference>
<accession>A0A4Z0GJJ8</accession>
<reference evidence="3 4" key="1">
    <citation type="journal article" date="2015" name="Int. J. Syst. Evol. Microbiol.">
        <title>Sporolactobacillus shoreae sp. nov. and Sporolactobacillus spathodeae sp. nov., two spore-forming lactic acid bacteria isolated from tree barks in Thailand.</title>
        <authorList>
            <person name="Thamacharoensuk T."/>
            <person name="Kitahara M."/>
            <person name="Ohkuma M."/>
            <person name="Thongchul N."/>
            <person name="Tanasupawat S."/>
        </authorList>
    </citation>
    <scope>NUCLEOTIDE SEQUENCE [LARGE SCALE GENOMIC DNA]</scope>
    <source>
        <strain evidence="3 4">BK92</strain>
    </source>
</reference>
<gene>
    <name evidence="3" type="ORF">E4665_16585</name>
</gene>
<dbReference type="InterPro" id="IPR006829">
    <property type="entry name" value="LXG_dom"/>
</dbReference>
<dbReference type="Pfam" id="PF04740">
    <property type="entry name" value="LXG"/>
    <property type="match status" value="1"/>
</dbReference>
<sequence>MRINLGGSGDTRILEVRTLITAAQARAKDYETLKAQFQDLKTAFQQITGLGKDFQGKGADAIKQFYRAQADVVDTWLDLVDQQIAYYRSIPGAINKKHLDEQTSVQVPFLEDDLATGYYRSKEMITQQREAVGKILSRISDLVPLTLFSNHAVDQALDQAEDERRKMATDVRELDQHLTAEYQKATEGLPRVASLYGELIHATRQGADVQPMHFNAEAFHASKAYQLYNEGQKQREARMEKEAEASLPFDLKLKLMENKIERGIGQGLIDTVKDTALGIIETVQHPIQTSVGIYDALSNWNLTSALLAQSISDSYERNMVHGDAYTRSRWITYAVATIVTSVIGTKGIDKVGKAADVAKLGSLASGTATKVGKVAGEWTQVKVNQAAFRVSGKMSHFEMPRLGPEPVLAGGDYLPYHNVVNTAGIKAKLAKIAKGNRESSFFDQINHVENFIQSTSTKKIREISEGTSKVRKENSEVKLKNYSLVTPEMESKILEGQRISNSNRIKGGHSSIINNNNPKFAVETLKVNSDGTRDIQYTKQFFDGNISKLKKSTIFPENWSDTKIIDSIKRVGGSKPIGVRPSDGATLHRLTVDSVQIEVIKIGDNITSGYPTGGGSTGMLKGFSQK</sequence>
<evidence type="ECO:0000256" key="1">
    <source>
        <dbReference type="ARBA" id="ARBA00034117"/>
    </source>
</evidence>
<comment type="similarity">
    <text evidence="1">In the N-terminal section; belongs to the LXG family.</text>
</comment>
<keyword evidence="4" id="KW-1185">Reference proteome</keyword>
<evidence type="ECO:0000259" key="2">
    <source>
        <dbReference type="PROSITE" id="PS51756"/>
    </source>
</evidence>
<proteinExistence type="inferred from homology"/>
<dbReference type="PANTHER" id="PTHR34976:SF2">
    <property type="entry name" value="TYPE VII SECRETION SYSTEM PROTEIN ESSD"/>
    <property type="match status" value="1"/>
</dbReference>
<evidence type="ECO:0000313" key="3">
    <source>
        <dbReference type="EMBL" id="TGA96124.1"/>
    </source>
</evidence>
<dbReference type="EMBL" id="SRJD01000030">
    <property type="protein sequence ID" value="TGA96124.1"/>
    <property type="molecule type" value="Genomic_DNA"/>
</dbReference>
<name>A0A4Z0GJJ8_9BACL</name>
<dbReference type="AlphaFoldDB" id="A0A4Z0GJJ8"/>
<dbReference type="GO" id="GO:0004519">
    <property type="term" value="F:endonuclease activity"/>
    <property type="evidence" value="ECO:0007669"/>
    <property type="project" value="InterPro"/>
</dbReference>
<comment type="caution">
    <text evidence="3">The sequence shown here is derived from an EMBL/GenBank/DDBJ whole genome shotgun (WGS) entry which is preliminary data.</text>
</comment>
<organism evidence="3 4">
    <name type="scientific">Sporolactobacillus shoreae</name>
    <dbReference type="NCBI Taxonomy" id="1465501"/>
    <lineage>
        <taxon>Bacteria</taxon>
        <taxon>Bacillati</taxon>
        <taxon>Bacillota</taxon>
        <taxon>Bacilli</taxon>
        <taxon>Bacillales</taxon>
        <taxon>Sporolactobacillaceae</taxon>
        <taxon>Sporolactobacillus</taxon>
    </lineage>
</organism>
<dbReference type="RefSeq" id="WP_135349916.1">
    <property type="nucleotide sequence ID" value="NZ_SRJD01000030.1"/>
</dbReference>
<dbReference type="Proteomes" id="UP000298347">
    <property type="component" value="Unassembled WGS sequence"/>
</dbReference>
<dbReference type="PROSITE" id="PS51756">
    <property type="entry name" value="LXG"/>
    <property type="match status" value="1"/>
</dbReference>
<dbReference type="OrthoDB" id="7182479at2"/>
<protein>
    <recommendedName>
        <fullName evidence="2">LXG domain-containing protein</fullName>
    </recommendedName>
</protein>
<feature type="domain" description="LXG" evidence="2">
    <location>
        <begin position="10"/>
        <end position="245"/>
    </location>
</feature>
<dbReference type="PANTHER" id="PTHR34976">
    <property type="entry name" value="RIBONUCLEASE YQCG-RELATED"/>
    <property type="match status" value="1"/>
</dbReference>